<dbReference type="AlphaFoldDB" id="A0A841GMD1"/>
<protein>
    <recommendedName>
        <fullName evidence="3">GAF domain-containing protein</fullName>
    </recommendedName>
</protein>
<comment type="caution">
    <text evidence="1">The sequence shown here is derived from an EMBL/GenBank/DDBJ whole genome shotgun (WGS) entry which is preliminary data.</text>
</comment>
<sequence length="268" mass="31634">MIFISDLMLSRLFDIVIEFSVNNYKVYYSKFNLDTTQDIIEIFLSQYRIKMLDNANNFLFDSDHGIFEVSVVKDGLKFIIAFRNANELLKNNLKAKFFELIGIIYTKFYQKWEREGLFSSNSLDDFLELIVKNLVEVDAALLSKKINNYFKIKSSYGFDNDEFMKKLLFYENEIYAERFKKPMVVKLDEILDEYYLEVDSERMEKVNELVIHGNLLRLTSSLSIPIFKDKECIGFLSLYSFESEITFENNEYISFANVLSKILSSFVK</sequence>
<evidence type="ECO:0000313" key="2">
    <source>
        <dbReference type="Proteomes" id="UP000555828"/>
    </source>
</evidence>
<evidence type="ECO:0000313" key="1">
    <source>
        <dbReference type="EMBL" id="MBB6063165.1"/>
    </source>
</evidence>
<gene>
    <name evidence="1" type="ORF">HNP65_001629</name>
</gene>
<name>A0A841GMD1_9BACT</name>
<accession>A0A841GMD1</accession>
<dbReference type="RefSeq" id="WP_184619767.1">
    <property type="nucleotide sequence ID" value="NZ_JACHEX010000005.1"/>
</dbReference>
<reference evidence="1 2" key="1">
    <citation type="submission" date="2020-08" db="EMBL/GenBank/DDBJ databases">
        <title>Genomic Encyclopedia of Type Strains, Phase IV (KMG-IV): sequencing the most valuable type-strain genomes for metagenomic binning, comparative biology and taxonomic classification.</title>
        <authorList>
            <person name="Goeker M."/>
        </authorList>
    </citation>
    <scope>NUCLEOTIDE SEQUENCE [LARGE SCALE GENOMIC DNA]</scope>
    <source>
        <strain evidence="1 2">DSM 13481</strain>
    </source>
</reference>
<organism evidence="1 2">
    <name type="scientific">Thermosipho japonicus</name>
    <dbReference type="NCBI Taxonomy" id="90323"/>
    <lineage>
        <taxon>Bacteria</taxon>
        <taxon>Thermotogati</taxon>
        <taxon>Thermotogota</taxon>
        <taxon>Thermotogae</taxon>
        <taxon>Thermotogales</taxon>
        <taxon>Fervidobacteriaceae</taxon>
        <taxon>Thermosipho</taxon>
    </lineage>
</organism>
<proteinExistence type="predicted"/>
<dbReference type="EMBL" id="JACHEX010000005">
    <property type="protein sequence ID" value="MBB6063165.1"/>
    <property type="molecule type" value="Genomic_DNA"/>
</dbReference>
<evidence type="ECO:0008006" key="3">
    <source>
        <dbReference type="Google" id="ProtNLM"/>
    </source>
</evidence>
<keyword evidence="2" id="KW-1185">Reference proteome</keyword>
<dbReference type="Proteomes" id="UP000555828">
    <property type="component" value="Unassembled WGS sequence"/>
</dbReference>